<sequence length="86" mass="10371">MLVVLLAIQMGVRTLPKAWHTLNNDFPNYYMTASLVHERYDTSRIYDWVWFQRQKDHRDIDQRMVGMTPLTRSQLLSFIHLPRSLH</sequence>
<protein>
    <submittedName>
        <fullName evidence="1">Uncharacterized protein</fullName>
    </submittedName>
</protein>
<accession>A0A9X0QGI0</accession>
<proteinExistence type="predicted"/>
<keyword evidence="2" id="KW-1185">Reference proteome</keyword>
<gene>
    <name evidence="1" type="ORF">HDF14_003412</name>
</gene>
<reference evidence="1 2" key="1">
    <citation type="submission" date="2020-08" db="EMBL/GenBank/DDBJ databases">
        <title>Genomic Encyclopedia of Type Strains, Phase IV (KMG-V): Genome sequencing to study the core and pangenomes of soil and plant-associated prokaryotes.</title>
        <authorList>
            <person name="Whitman W."/>
        </authorList>
    </citation>
    <scope>NUCLEOTIDE SEQUENCE [LARGE SCALE GENOMIC DNA]</scope>
    <source>
        <strain evidence="1 2">X5P2</strain>
    </source>
</reference>
<dbReference type="RefSeq" id="WP_260698316.1">
    <property type="nucleotide sequence ID" value="NZ_JACHEB010000007.1"/>
</dbReference>
<dbReference type="Proteomes" id="UP000535182">
    <property type="component" value="Unassembled WGS sequence"/>
</dbReference>
<comment type="caution">
    <text evidence="1">The sequence shown here is derived from an EMBL/GenBank/DDBJ whole genome shotgun (WGS) entry which is preliminary data.</text>
</comment>
<evidence type="ECO:0000313" key="1">
    <source>
        <dbReference type="EMBL" id="MBB5329790.1"/>
    </source>
</evidence>
<organism evidence="1 2">
    <name type="scientific">Tunturiibacter gelidiferens</name>
    <dbReference type="NCBI Taxonomy" id="3069689"/>
    <lineage>
        <taxon>Bacteria</taxon>
        <taxon>Pseudomonadati</taxon>
        <taxon>Acidobacteriota</taxon>
        <taxon>Terriglobia</taxon>
        <taxon>Terriglobales</taxon>
        <taxon>Acidobacteriaceae</taxon>
        <taxon>Tunturiibacter</taxon>
    </lineage>
</organism>
<dbReference type="EMBL" id="JACHEB010000007">
    <property type="protein sequence ID" value="MBB5329790.1"/>
    <property type="molecule type" value="Genomic_DNA"/>
</dbReference>
<dbReference type="AlphaFoldDB" id="A0A9X0QGI0"/>
<name>A0A9X0QGI0_9BACT</name>
<evidence type="ECO:0000313" key="2">
    <source>
        <dbReference type="Proteomes" id="UP000535182"/>
    </source>
</evidence>